<keyword evidence="3" id="KW-0804">Transcription</keyword>
<dbReference type="Pfam" id="PF17935">
    <property type="entry name" value="TetR_C_27"/>
    <property type="match status" value="1"/>
</dbReference>
<dbReference type="PROSITE" id="PS01081">
    <property type="entry name" value="HTH_TETR_1"/>
    <property type="match status" value="1"/>
</dbReference>
<protein>
    <submittedName>
        <fullName evidence="6">TetR/AcrR family transcriptional regulator</fullName>
    </submittedName>
</protein>
<name>A0A6P0HMC0_9ACTN</name>
<dbReference type="InterPro" id="IPR036271">
    <property type="entry name" value="Tet_transcr_reg_TetR-rel_C_sf"/>
</dbReference>
<dbReference type="InterPro" id="IPR023772">
    <property type="entry name" value="DNA-bd_HTH_TetR-type_CS"/>
</dbReference>
<gene>
    <name evidence="6" type="ORF">G3T38_14240</name>
</gene>
<dbReference type="PROSITE" id="PS50977">
    <property type="entry name" value="HTH_TETR_2"/>
    <property type="match status" value="1"/>
</dbReference>
<feature type="domain" description="HTH tetR-type" evidence="5">
    <location>
        <begin position="14"/>
        <end position="74"/>
    </location>
</feature>
<dbReference type="InterPro" id="IPR009057">
    <property type="entry name" value="Homeodomain-like_sf"/>
</dbReference>
<accession>A0A6P0HMC0</accession>
<keyword evidence="7" id="KW-1185">Reference proteome</keyword>
<keyword evidence="2 4" id="KW-0238">DNA-binding</keyword>
<keyword evidence="1" id="KW-0805">Transcription regulation</keyword>
<feature type="DNA-binding region" description="H-T-H motif" evidence="4">
    <location>
        <begin position="37"/>
        <end position="56"/>
    </location>
</feature>
<sequence>MPKITGESLSAHREHIRERVFSAFVDLIGERSFDAVTMAQLASRAGVGRTTIYHHFPDKDAVVVAFASHETNRYLDDLHGVLDDAGSATERLRRYVRHHLAEGEQFHLGLGPQVYGLLSDASLREIREHVVAVEAVLRGILEDGVASGEFTVTDVAAVLPLVHACLNPRQVPAESVVAFVLGGVGVPLSAP</sequence>
<comment type="caution">
    <text evidence="6">The sequence shown here is derived from an EMBL/GenBank/DDBJ whole genome shotgun (WGS) entry which is preliminary data.</text>
</comment>
<dbReference type="Pfam" id="PF00440">
    <property type="entry name" value="TetR_N"/>
    <property type="match status" value="1"/>
</dbReference>
<dbReference type="SUPFAM" id="SSF46689">
    <property type="entry name" value="Homeodomain-like"/>
    <property type="match status" value="1"/>
</dbReference>
<dbReference type="SUPFAM" id="SSF48498">
    <property type="entry name" value="Tetracyclin repressor-like, C-terminal domain"/>
    <property type="match status" value="1"/>
</dbReference>
<dbReference type="InterPro" id="IPR041478">
    <property type="entry name" value="TetR_C_27"/>
</dbReference>
<evidence type="ECO:0000313" key="7">
    <source>
        <dbReference type="Proteomes" id="UP000468687"/>
    </source>
</evidence>
<evidence type="ECO:0000259" key="5">
    <source>
        <dbReference type="PROSITE" id="PS50977"/>
    </source>
</evidence>
<reference evidence="6 7" key="1">
    <citation type="journal article" date="2014" name="Int. J. Syst. Evol. Microbiol.">
        <title>Nocardioides zeae sp. nov., isolated from the stem of Zea mays.</title>
        <authorList>
            <person name="Glaeser S.P."/>
            <person name="McInroy J.A."/>
            <person name="Busse H.J."/>
            <person name="Kampfer P."/>
        </authorList>
    </citation>
    <scope>NUCLEOTIDE SEQUENCE [LARGE SCALE GENOMIC DNA]</scope>
    <source>
        <strain evidence="6 7">JCM 30728</strain>
    </source>
</reference>
<evidence type="ECO:0000256" key="3">
    <source>
        <dbReference type="ARBA" id="ARBA00023163"/>
    </source>
</evidence>
<evidence type="ECO:0000256" key="4">
    <source>
        <dbReference type="PROSITE-ProRule" id="PRU00335"/>
    </source>
</evidence>
<evidence type="ECO:0000256" key="2">
    <source>
        <dbReference type="ARBA" id="ARBA00023125"/>
    </source>
</evidence>
<dbReference type="Proteomes" id="UP000468687">
    <property type="component" value="Unassembled WGS sequence"/>
</dbReference>
<dbReference type="Gene3D" id="1.10.357.10">
    <property type="entry name" value="Tetracycline Repressor, domain 2"/>
    <property type="match status" value="1"/>
</dbReference>
<organism evidence="6 7">
    <name type="scientific">Nocardioides zeae</name>
    <dbReference type="NCBI Taxonomy" id="1457234"/>
    <lineage>
        <taxon>Bacteria</taxon>
        <taxon>Bacillati</taxon>
        <taxon>Actinomycetota</taxon>
        <taxon>Actinomycetes</taxon>
        <taxon>Propionibacteriales</taxon>
        <taxon>Nocardioidaceae</taxon>
        <taxon>Nocardioides</taxon>
    </lineage>
</organism>
<dbReference type="EMBL" id="JAAGXA010000009">
    <property type="protein sequence ID" value="NEN79440.1"/>
    <property type="molecule type" value="Genomic_DNA"/>
</dbReference>
<proteinExistence type="predicted"/>
<dbReference type="InterPro" id="IPR001647">
    <property type="entry name" value="HTH_TetR"/>
</dbReference>
<dbReference type="PRINTS" id="PR00455">
    <property type="entry name" value="HTHTETR"/>
</dbReference>
<dbReference type="PANTHER" id="PTHR30055:SF234">
    <property type="entry name" value="HTH-TYPE TRANSCRIPTIONAL REGULATOR BETI"/>
    <property type="match status" value="1"/>
</dbReference>
<dbReference type="PANTHER" id="PTHR30055">
    <property type="entry name" value="HTH-TYPE TRANSCRIPTIONAL REGULATOR RUTR"/>
    <property type="match status" value="1"/>
</dbReference>
<evidence type="ECO:0000313" key="6">
    <source>
        <dbReference type="EMBL" id="NEN79440.1"/>
    </source>
</evidence>
<evidence type="ECO:0000256" key="1">
    <source>
        <dbReference type="ARBA" id="ARBA00023015"/>
    </source>
</evidence>
<dbReference type="InterPro" id="IPR050109">
    <property type="entry name" value="HTH-type_TetR-like_transc_reg"/>
</dbReference>
<dbReference type="GO" id="GO:0003700">
    <property type="term" value="F:DNA-binding transcription factor activity"/>
    <property type="evidence" value="ECO:0007669"/>
    <property type="project" value="TreeGrafter"/>
</dbReference>
<dbReference type="RefSeq" id="WP_163772968.1">
    <property type="nucleotide sequence ID" value="NZ_JAAGXA010000009.1"/>
</dbReference>
<dbReference type="AlphaFoldDB" id="A0A6P0HMC0"/>
<dbReference type="GO" id="GO:0000976">
    <property type="term" value="F:transcription cis-regulatory region binding"/>
    <property type="evidence" value="ECO:0007669"/>
    <property type="project" value="TreeGrafter"/>
</dbReference>